<organism evidence="3 4">
    <name type="scientific">Marinobacter pelagius</name>
    <dbReference type="NCBI Taxonomy" id="379482"/>
    <lineage>
        <taxon>Bacteria</taxon>
        <taxon>Pseudomonadati</taxon>
        <taxon>Pseudomonadota</taxon>
        <taxon>Gammaproteobacteria</taxon>
        <taxon>Pseudomonadales</taxon>
        <taxon>Marinobacteraceae</taxon>
        <taxon>Marinobacter</taxon>
    </lineage>
</organism>
<name>A0A366GVG9_9GAMM</name>
<accession>A0A366GVG9</accession>
<feature type="transmembrane region" description="Helical" evidence="2">
    <location>
        <begin position="15"/>
        <end position="34"/>
    </location>
</feature>
<evidence type="ECO:0000313" key="4">
    <source>
        <dbReference type="Proteomes" id="UP000252995"/>
    </source>
</evidence>
<dbReference type="RefSeq" id="WP_113862256.1">
    <property type="nucleotide sequence ID" value="NZ_QNRO01000006.1"/>
</dbReference>
<evidence type="ECO:0000256" key="1">
    <source>
        <dbReference type="SAM" id="MobiDB-lite"/>
    </source>
</evidence>
<dbReference type="AlphaFoldDB" id="A0A366GVG9"/>
<feature type="region of interest" description="Disordered" evidence="1">
    <location>
        <begin position="97"/>
        <end position="140"/>
    </location>
</feature>
<sequence>MEFLKGAKDLARNPLGIIALFISLIYGFASLLLNSSADKLTEAERWPLILFIVGFPILVLGAFYKLVTDHHGKLYAPGDFKDDRSFLRTLSPAEQERRLEKEVKESFGDDESDYDDTADDSGSTQTPDGSKSKTSTEDENLLRRQEYQKFRQELKDVESAVINKIAAEYKVPVDQNVGIGETDAYFDAFLQTSAPPFTFIEVKALKNPTSAMMMIDRILYNAVVADKFFDAKFKLIIAVVYYFDDQQLQRVERHWKKRVSRCPADVEVRFIPRGDIEA</sequence>
<feature type="compositionally biased region" description="Basic and acidic residues" evidence="1">
    <location>
        <begin position="130"/>
        <end position="140"/>
    </location>
</feature>
<protein>
    <submittedName>
        <fullName evidence="3">Uncharacterized protein</fullName>
    </submittedName>
</protein>
<comment type="caution">
    <text evidence="3">The sequence shown here is derived from an EMBL/GenBank/DDBJ whole genome shotgun (WGS) entry which is preliminary data.</text>
</comment>
<feature type="compositionally biased region" description="Acidic residues" evidence="1">
    <location>
        <begin position="108"/>
        <end position="119"/>
    </location>
</feature>
<dbReference type="Proteomes" id="UP000252995">
    <property type="component" value="Unassembled WGS sequence"/>
</dbReference>
<reference evidence="3 4" key="1">
    <citation type="submission" date="2018-06" db="EMBL/GenBank/DDBJ databases">
        <title>Freshwater and sediment microbial communities from various areas in North America, analyzing microbe dynamics in response to fracking.</title>
        <authorList>
            <person name="Lamendella R."/>
        </authorList>
    </citation>
    <scope>NUCLEOTIDE SEQUENCE [LARGE SCALE GENOMIC DNA]</scope>
    <source>
        <strain evidence="3 4">114J</strain>
    </source>
</reference>
<dbReference type="EMBL" id="QNRO01000006">
    <property type="protein sequence ID" value="RBP31085.1"/>
    <property type="molecule type" value="Genomic_DNA"/>
</dbReference>
<proteinExistence type="predicted"/>
<keyword evidence="2" id="KW-0812">Transmembrane</keyword>
<dbReference type="OrthoDB" id="9180348at2"/>
<keyword evidence="2" id="KW-0472">Membrane</keyword>
<evidence type="ECO:0000313" key="3">
    <source>
        <dbReference type="EMBL" id="RBP31085.1"/>
    </source>
</evidence>
<keyword evidence="2" id="KW-1133">Transmembrane helix</keyword>
<gene>
    <name evidence="3" type="ORF">DET50_106106</name>
</gene>
<evidence type="ECO:0000256" key="2">
    <source>
        <dbReference type="SAM" id="Phobius"/>
    </source>
</evidence>
<feature type="transmembrane region" description="Helical" evidence="2">
    <location>
        <begin position="46"/>
        <end position="64"/>
    </location>
</feature>
<feature type="compositionally biased region" description="Basic and acidic residues" evidence="1">
    <location>
        <begin position="97"/>
        <end position="107"/>
    </location>
</feature>